<proteinExistence type="predicted"/>
<reference evidence="3" key="2">
    <citation type="submission" date="2020-09" db="EMBL/GenBank/DDBJ databases">
        <authorList>
            <person name="Kikuchi T."/>
        </authorList>
    </citation>
    <scope>NUCLEOTIDE SEQUENCE</scope>
    <source>
        <strain evidence="3">Ka4C1</strain>
    </source>
</reference>
<sequence>MQEEDEELPAPSQHVHKTTNIASLYALRAELLTKKNQVKSIGLTRKTLDIGKHSILTISKKDKELKEDGKKRRLARIEKLASEIRKEEEERERRKKVLEEKAKIYERLTSGERLVNEDGRDVEFLVNFNVKKREIEERREKEEEDREQKRSRFEEDEIEVPEIEPERLFDRYNPMEEPGRLFGPSHAVLPTGEEERTEKIKEIKDMSKKTEETRAKRKKILTEKKRAEKEKLQKFRARMNLSPLPSTSEESEEEYDVPGPSLADIPLPPEPQKAAPVPKNQTSYGIREWDEGKWYRKWKEDQERRRDDEFAPPKFYRR</sequence>
<dbReference type="SMR" id="A0A1I7SVV1"/>
<dbReference type="Proteomes" id="UP000095284">
    <property type="component" value="Unplaced"/>
</dbReference>
<dbReference type="Proteomes" id="UP000582659">
    <property type="component" value="Unassembled WGS sequence"/>
</dbReference>
<keyword evidence="5" id="KW-1185">Reference proteome</keyword>
<dbReference type="GO" id="GO:0005634">
    <property type="term" value="C:nucleus"/>
    <property type="evidence" value="ECO:0007669"/>
    <property type="project" value="TreeGrafter"/>
</dbReference>
<dbReference type="WBParaSite" id="BXY_1718000.1">
    <property type="protein sequence ID" value="BXY_1718000.1"/>
    <property type="gene ID" value="BXY_1718000"/>
</dbReference>
<evidence type="ECO:0000313" key="6">
    <source>
        <dbReference type="WBParaSite" id="BXY_1718000.1"/>
    </source>
</evidence>
<dbReference type="Proteomes" id="UP000659654">
    <property type="component" value="Unassembled WGS sequence"/>
</dbReference>
<name>A0A1I7SVV1_BURXY</name>
<evidence type="ECO:0000313" key="3">
    <source>
        <dbReference type="EMBL" id="CAD5215935.1"/>
    </source>
</evidence>
<dbReference type="PANTHER" id="PTHR15885:SF1">
    <property type="entry name" value="COILED-COIL DOMAIN-CONTAINING PROTEIN 174"/>
    <property type="match status" value="1"/>
</dbReference>
<reference evidence="6" key="1">
    <citation type="submission" date="2016-11" db="UniProtKB">
        <authorList>
            <consortium name="WormBaseParasite"/>
        </authorList>
    </citation>
    <scope>IDENTIFICATION</scope>
</reference>
<gene>
    <name evidence="3" type="ORF">BXYJ_LOCUS4278</name>
</gene>
<dbReference type="EMBL" id="CAJFDI010000002">
    <property type="protein sequence ID" value="CAD5215935.1"/>
    <property type="molecule type" value="Genomic_DNA"/>
</dbReference>
<organism evidence="4 6">
    <name type="scientific">Bursaphelenchus xylophilus</name>
    <name type="common">Pinewood nematode worm</name>
    <name type="synonym">Aphelenchoides xylophilus</name>
    <dbReference type="NCBI Taxonomy" id="6326"/>
    <lineage>
        <taxon>Eukaryota</taxon>
        <taxon>Metazoa</taxon>
        <taxon>Ecdysozoa</taxon>
        <taxon>Nematoda</taxon>
        <taxon>Chromadorea</taxon>
        <taxon>Rhabditida</taxon>
        <taxon>Tylenchina</taxon>
        <taxon>Tylenchomorpha</taxon>
        <taxon>Aphelenchoidea</taxon>
        <taxon>Aphelenchoididae</taxon>
        <taxon>Bursaphelenchus</taxon>
    </lineage>
</organism>
<evidence type="ECO:0000256" key="1">
    <source>
        <dbReference type="ARBA" id="ARBA00023054"/>
    </source>
</evidence>
<feature type="region of interest" description="Disordered" evidence="2">
    <location>
        <begin position="236"/>
        <end position="284"/>
    </location>
</feature>
<accession>A0A1I7SVV1</accession>
<keyword evidence="1" id="KW-0175">Coiled coil</keyword>
<feature type="region of interest" description="Disordered" evidence="2">
    <location>
        <begin position="136"/>
        <end position="217"/>
    </location>
</feature>
<feature type="compositionally biased region" description="Acidic residues" evidence="2">
    <location>
        <begin position="154"/>
        <end position="163"/>
    </location>
</feature>
<evidence type="ECO:0000313" key="5">
    <source>
        <dbReference type="Proteomes" id="UP000659654"/>
    </source>
</evidence>
<protein>
    <submittedName>
        <fullName evidence="3">(pine wood nematode) hypothetical protein</fullName>
    </submittedName>
</protein>
<dbReference type="InterPro" id="IPR025066">
    <property type="entry name" value="CCDC174-like"/>
</dbReference>
<dbReference type="OrthoDB" id="5211809at2759"/>
<feature type="compositionally biased region" description="Basic and acidic residues" evidence="2">
    <location>
        <begin position="193"/>
        <end position="217"/>
    </location>
</feature>
<dbReference type="EMBL" id="CAJFCV020000002">
    <property type="protein sequence ID" value="CAG9098318.1"/>
    <property type="molecule type" value="Genomic_DNA"/>
</dbReference>
<dbReference type="PANTHER" id="PTHR15885">
    <property type="entry name" value="COILED-COIL DOMAIN-CONTAINING PROTEIN 174"/>
    <property type="match status" value="1"/>
</dbReference>
<feature type="compositionally biased region" description="Basic and acidic residues" evidence="2">
    <location>
        <begin position="164"/>
        <end position="179"/>
    </location>
</feature>
<evidence type="ECO:0000313" key="4">
    <source>
        <dbReference type="Proteomes" id="UP000095284"/>
    </source>
</evidence>
<dbReference type="AlphaFoldDB" id="A0A1I7SVV1"/>
<evidence type="ECO:0000256" key="2">
    <source>
        <dbReference type="SAM" id="MobiDB-lite"/>
    </source>
</evidence>
<feature type="compositionally biased region" description="Basic and acidic residues" evidence="2">
    <location>
        <begin position="136"/>
        <end position="153"/>
    </location>
</feature>
<dbReference type="eggNOG" id="ENOG502S6JR">
    <property type="taxonomic scope" value="Eukaryota"/>
</dbReference>